<evidence type="ECO:0000256" key="6">
    <source>
        <dbReference type="PROSITE-ProRule" id="PRU00433"/>
    </source>
</evidence>
<accession>A0A556N3E5</accession>
<keyword evidence="3 6" id="KW-0479">Metal-binding</keyword>
<feature type="signal peptide" evidence="8">
    <location>
        <begin position="1"/>
        <end position="26"/>
    </location>
</feature>
<dbReference type="SUPFAM" id="SSF48695">
    <property type="entry name" value="Multiheme cytochromes"/>
    <property type="match status" value="1"/>
</dbReference>
<keyword evidence="11" id="KW-1185">Reference proteome</keyword>
<dbReference type="InterPro" id="IPR020942">
    <property type="entry name" value="Cyt_c_III_dom"/>
</dbReference>
<organism evidence="10 11">
    <name type="scientific">Fluviicola chungangensis</name>
    <dbReference type="NCBI Taxonomy" id="2597671"/>
    <lineage>
        <taxon>Bacteria</taxon>
        <taxon>Pseudomonadati</taxon>
        <taxon>Bacteroidota</taxon>
        <taxon>Flavobacteriia</taxon>
        <taxon>Flavobacteriales</taxon>
        <taxon>Crocinitomicaceae</taxon>
        <taxon>Fluviicola</taxon>
    </lineage>
</organism>
<dbReference type="GO" id="GO:0020037">
    <property type="term" value="F:heme binding"/>
    <property type="evidence" value="ECO:0007669"/>
    <property type="project" value="InterPro"/>
</dbReference>
<keyword evidence="7" id="KW-0812">Transmembrane</keyword>
<keyword evidence="4" id="KW-0249">Electron transport</keyword>
<feature type="transmembrane region" description="Helical" evidence="7">
    <location>
        <begin position="151"/>
        <end position="170"/>
    </location>
</feature>
<name>A0A556N3E5_9FLAO</name>
<dbReference type="InterPro" id="IPR009056">
    <property type="entry name" value="Cyt_c-like_dom"/>
</dbReference>
<dbReference type="Pfam" id="PF02085">
    <property type="entry name" value="Cytochrom_CIII"/>
    <property type="match status" value="1"/>
</dbReference>
<evidence type="ECO:0000259" key="9">
    <source>
        <dbReference type="PROSITE" id="PS51007"/>
    </source>
</evidence>
<dbReference type="SUPFAM" id="SSF46626">
    <property type="entry name" value="Cytochrome c"/>
    <property type="match status" value="1"/>
</dbReference>
<keyword evidence="1" id="KW-0813">Transport</keyword>
<evidence type="ECO:0000313" key="11">
    <source>
        <dbReference type="Proteomes" id="UP000316008"/>
    </source>
</evidence>
<dbReference type="PANTHER" id="PTHR39425">
    <property type="entry name" value="LIPOPROTEIN CYTOCHROME C"/>
    <property type="match status" value="1"/>
</dbReference>
<dbReference type="PROSITE" id="PS51007">
    <property type="entry name" value="CYTC"/>
    <property type="match status" value="1"/>
</dbReference>
<sequence>MFRSIKQWCIGALSTVFVVGAFDSFAATPDGGALFKAKCATCHSPHKDGTGPKLFHVREKWAAEGAKEGSIYQWVANWNAAAAADPYAKKISGLKSTAMNTFPDLAGKTEEIDAIFNWVDEQPDPSAGPANGQSVAAGAAAEEVEEDSLSWVWILMGVVFVVIIMAVGGVRRQLRNATREHDGQSVDDDLSFGQEFKAWAWKYKSYVGLGGLVITFSLIVSLFLSLYSIGVLEDYQPSQPIEFPHDIHAGKNGIDCKYCHNSAIDGKTAGIPTVNVCMNCHKQINGNTPEQQEKIAKIYAAAGYDPATQKYSGKTKEIIWNKVHVLPDHVYFNHKQHVVAGQVDCKQCHGDMTKMNETAKVQPVSELNKVEGNVPLTKATLTMGWCIECHAEKEISSGSLDSKGSNYYNEMHNRLLKDRKLYNKFLEDKKITVKELGGWECAKCHY</sequence>
<evidence type="ECO:0000313" key="10">
    <source>
        <dbReference type="EMBL" id="TSJ46737.1"/>
    </source>
</evidence>
<evidence type="ECO:0000256" key="5">
    <source>
        <dbReference type="ARBA" id="ARBA00023004"/>
    </source>
</evidence>
<dbReference type="GO" id="GO:0046872">
    <property type="term" value="F:metal ion binding"/>
    <property type="evidence" value="ECO:0007669"/>
    <property type="project" value="UniProtKB-KW"/>
</dbReference>
<dbReference type="OrthoDB" id="9782196at2"/>
<feature type="domain" description="Cytochrome c" evidence="9">
    <location>
        <begin position="26"/>
        <end position="123"/>
    </location>
</feature>
<evidence type="ECO:0000256" key="1">
    <source>
        <dbReference type="ARBA" id="ARBA00022448"/>
    </source>
</evidence>
<dbReference type="InterPro" id="IPR036280">
    <property type="entry name" value="Multihaem_cyt_sf"/>
</dbReference>
<keyword evidence="2 6" id="KW-0349">Heme</keyword>
<evidence type="ECO:0000256" key="4">
    <source>
        <dbReference type="ARBA" id="ARBA00022982"/>
    </source>
</evidence>
<evidence type="ECO:0000256" key="3">
    <source>
        <dbReference type="ARBA" id="ARBA00022723"/>
    </source>
</evidence>
<feature type="transmembrane region" description="Helical" evidence="7">
    <location>
        <begin position="206"/>
        <end position="229"/>
    </location>
</feature>
<dbReference type="InterPro" id="IPR036909">
    <property type="entry name" value="Cyt_c-like_dom_sf"/>
</dbReference>
<dbReference type="PANTHER" id="PTHR39425:SF1">
    <property type="entry name" value="CYTOCHROME C7-LIKE DOMAIN-CONTAINING PROTEIN"/>
    <property type="match status" value="1"/>
</dbReference>
<evidence type="ECO:0000256" key="8">
    <source>
        <dbReference type="SAM" id="SignalP"/>
    </source>
</evidence>
<keyword evidence="7" id="KW-1133">Transmembrane helix</keyword>
<proteinExistence type="predicted"/>
<dbReference type="EMBL" id="VLPL01000002">
    <property type="protein sequence ID" value="TSJ46737.1"/>
    <property type="molecule type" value="Genomic_DNA"/>
</dbReference>
<gene>
    <name evidence="10" type="ORF">FO442_06130</name>
</gene>
<dbReference type="Pfam" id="PF00034">
    <property type="entry name" value="Cytochrom_C"/>
    <property type="match status" value="1"/>
</dbReference>
<dbReference type="CDD" id="cd08168">
    <property type="entry name" value="Cytochrom_C3"/>
    <property type="match status" value="1"/>
</dbReference>
<feature type="chain" id="PRO_5021751539" evidence="8">
    <location>
        <begin position="27"/>
        <end position="446"/>
    </location>
</feature>
<evidence type="ECO:0000256" key="2">
    <source>
        <dbReference type="ARBA" id="ARBA00022617"/>
    </source>
</evidence>
<dbReference type="AlphaFoldDB" id="A0A556N3E5"/>
<protein>
    <submittedName>
        <fullName evidence="10">C-type cytochrome</fullName>
    </submittedName>
</protein>
<dbReference type="Proteomes" id="UP000316008">
    <property type="component" value="Unassembled WGS sequence"/>
</dbReference>
<dbReference type="RefSeq" id="WP_144332274.1">
    <property type="nucleotide sequence ID" value="NZ_VLPL01000002.1"/>
</dbReference>
<keyword evidence="5 6" id="KW-0408">Iron</keyword>
<dbReference type="Gene3D" id="3.90.10.10">
    <property type="entry name" value="Cytochrome C3"/>
    <property type="match status" value="2"/>
</dbReference>
<evidence type="ECO:0000256" key="7">
    <source>
        <dbReference type="SAM" id="Phobius"/>
    </source>
</evidence>
<reference evidence="10 11" key="1">
    <citation type="submission" date="2019-07" db="EMBL/GenBank/DDBJ databases">
        <authorList>
            <person name="Huq M.A."/>
        </authorList>
    </citation>
    <scope>NUCLEOTIDE SEQUENCE [LARGE SCALE GENOMIC DNA]</scope>
    <source>
        <strain evidence="10 11">MAH-3</strain>
    </source>
</reference>
<dbReference type="GO" id="GO:0009055">
    <property type="term" value="F:electron transfer activity"/>
    <property type="evidence" value="ECO:0007669"/>
    <property type="project" value="InterPro"/>
</dbReference>
<dbReference type="Gene3D" id="1.10.760.10">
    <property type="entry name" value="Cytochrome c-like domain"/>
    <property type="match status" value="1"/>
</dbReference>
<keyword evidence="8" id="KW-0732">Signal</keyword>
<dbReference type="Pfam" id="PF14522">
    <property type="entry name" value="Cytochrome_C7"/>
    <property type="match status" value="1"/>
</dbReference>
<comment type="caution">
    <text evidence="10">The sequence shown here is derived from an EMBL/GenBank/DDBJ whole genome shotgun (WGS) entry which is preliminary data.</text>
</comment>
<keyword evidence="7" id="KW-0472">Membrane</keyword>
<dbReference type="InterPro" id="IPR029467">
    <property type="entry name" value="Cyt_c7-like"/>
</dbReference>